<feature type="domain" description="AB hydrolase-1" evidence="12">
    <location>
        <begin position="22"/>
        <end position="104"/>
    </location>
</feature>
<evidence type="ECO:0000256" key="2">
    <source>
        <dbReference type="ARBA" id="ARBA00022801"/>
    </source>
</evidence>
<protein>
    <recommendedName>
        <fullName evidence="7">sn-1-specific diacylglycerol lipase ABHD11</fullName>
        <ecNumber evidence="3">3.1.1.116</ecNumber>
    </recommendedName>
    <alternativeName>
        <fullName evidence="4">Alpha/beta hydrolase domain-containing protein 11</fullName>
    </alternativeName>
</protein>
<dbReference type="EMBL" id="BMAW01068162">
    <property type="protein sequence ID" value="GFT63128.1"/>
    <property type="molecule type" value="Genomic_DNA"/>
</dbReference>
<accession>A0A8X6PGG4</accession>
<evidence type="ECO:0000256" key="1">
    <source>
        <dbReference type="ARBA" id="ARBA00008645"/>
    </source>
</evidence>
<name>A0A8X6PGG4_NEPPI</name>
<evidence type="ECO:0000256" key="7">
    <source>
        <dbReference type="ARBA" id="ARBA00044064"/>
    </source>
</evidence>
<evidence type="ECO:0000256" key="5">
    <source>
        <dbReference type="ARBA" id="ARBA00043667"/>
    </source>
</evidence>
<evidence type="ECO:0000256" key="4">
    <source>
        <dbReference type="ARBA" id="ARBA00042703"/>
    </source>
</evidence>
<evidence type="ECO:0000256" key="3">
    <source>
        <dbReference type="ARBA" id="ARBA00026104"/>
    </source>
</evidence>
<dbReference type="EC" id="3.1.1.116" evidence="3"/>
<evidence type="ECO:0000259" key="12">
    <source>
        <dbReference type="Pfam" id="PF00561"/>
    </source>
</evidence>
<keyword evidence="14" id="KW-1185">Reference proteome</keyword>
<feature type="non-terminal residue" evidence="13">
    <location>
        <position position="1"/>
    </location>
</feature>
<dbReference type="OrthoDB" id="6424307at2759"/>
<dbReference type="InterPro" id="IPR029058">
    <property type="entry name" value="AB_hydrolase_fold"/>
</dbReference>
<dbReference type="AlphaFoldDB" id="A0A8X6PGG4"/>
<comment type="caution">
    <text evidence="13">The sequence shown here is derived from an EMBL/GenBank/DDBJ whole genome shotgun (WGS) entry which is preliminary data.</text>
</comment>
<comment type="catalytic activity">
    <reaction evidence="5">
        <text>a 1,2-diacyl-sn-glycerol + H2O = a 2-acylglycerol + a fatty acid + H(+)</text>
        <dbReference type="Rhea" id="RHEA:33275"/>
        <dbReference type="ChEBI" id="CHEBI:15377"/>
        <dbReference type="ChEBI" id="CHEBI:15378"/>
        <dbReference type="ChEBI" id="CHEBI:17389"/>
        <dbReference type="ChEBI" id="CHEBI:17815"/>
        <dbReference type="ChEBI" id="CHEBI:28868"/>
        <dbReference type="EC" id="3.1.1.116"/>
    </reaction>
</comment>
<evidence type="ECO:0000256" key="6">
    <source>
        <dbReference type="ARBA" id="ARBA00043742"/>
    </source>
</evidence>
<dbReference type="Gene3D" id="3.40.50.1820">
    <property type="entry name" value="alpha/beta hydrolase"/>
    <property type="match status" value="1"/>
</dbReference>
<dbReference type="PANTHER" id="PTHR46118:SF4">
    <property type="entry name" value="PROTEIN ABHD11"/>
    <property type="match status" value="1"/>
</dbReference>
<comment type="catalytic activity">
    <reaction evidence="6">
        <text>a 1,3-diacyl-sn-glycerol + H2O = a 1-acyl-sn-glycerol + a fatty acid + H(+)</text>
        <dbReference type="Rhea" id="RHEA:38503"/>
        <dbReference type="ChEBI" id="CHEBI:15377"/>
        <dbReference type="ChEBI" id="CHEBI:15378"/>
        <dbReference type="ChEBI" id="CHEBI:28868"/>
        <dbReference type="ChEBI" id="CHEBI:64683"/>
        <dbReference type="ChEBI" id="CHEBI:77272"/>
    </reaction>
</comment>
<evidence type="ECO:0000256" key="9">
    <source>
        <dbReference type="ARBA" id="ARBA00048504"/>
    </source>
</evidence>
<organism evidence="13 14">
    <name type="scientific">Nephila pilipes</name>
    <name type="common">Giant wood spider</name>
    <name type="synonym">Nephila maculata</name>
    <dbReference type="NCBI Taxonomy" id="299642"/>
    <lineage>
        <taxon>Eukaryota</taxon>
        <taxon>Metazoa</taxon>
        <taxon>Ecdysozoa</taxon>
        <taxon>Arthropoda</taxon>
        <taxon>Chelicerata</taxon>
        <taxon>Arachnida</taxon>
        <taxon>Araneae</taxon>
        <taxon>Araneomorphae</taxon>
        <taxon>Entelegynae</taxon>
        <taxon>Araneoidea</taxon>
        <taxon>Nephilidae</taxon>
        <taxon>Nephila</taxon>
    </lineage>
</organism>
<reference evidence="13" key="1">
    <citation type="submission" date="2020-08" db="EMBL/GenBank/DDBJ databases">
        <title>Multicomponent nature underlies the extraordinary mechanical properties of spider dragline silk.</title>
        <authorList>
            <person name="Kono N."/>
            <person name="Nakamura H."/>
            <person name="Mori M."/>
            <person name="Yoshida Y."/>
            <person name="Ohtoshi R."/>
            <person name="Malay A.D."/>
            <person name="Moran D.A.P."/>
            <person name="Tomita M."/>
            <person name="Numata K."/>
            <person name="Arakawa K."/>
        </authorList>
    </citation>
    <scope>NUCLEOTIDE SEQUENCE</scope>
</reference>
<dbReference type="GO" id="GO:0016787">
    <property type="term" value="F:hydrolase activity"/>
    <property type="evidence" value="ECO:0007669"/>
    <property type="project" value="UniProtKB-KW"/>
</dbReference>
<evidence type="ECO:0000256" key="11">
    <source>
        <dbReference type="ARBA" id="ARBA00048919"/>
    </source>
</evidence>
<comment type="catalytic activity">
    <reaction evidence="11">
        <text>1-octadecanoyl-2-(5Z,8Z,11Z,14Z-eicosatetraenoyl)-sn-glycerol + H2O = 2-(5Z,8Z,11Z,14Z-eicosatetraenoyl)-glycerol + octadecanoate + H(+)</text>
        <dbReference type="Rhea" id="RHEA:38507"/>
        <dbReference type="ChEBI" id="CHEBI:15377"/>
        <dbReference type="ChEBI" id="CHEBI:15378"/>
        <dbReference type="ChEBI" id="CHEBI:25629"/>
        <dbReference type="ChEBI" id="CHEBI:52392"/>
        <dbReference type="ChEBI" id="CHEBI:75728"/>
    </reaction>
</comment>
<dbReference type="InterPro" id="IPR000073">
    <property type="entry name" value="AB_hydrolase_1"/>
</dbReference>
<proteinExistence type="inferred from homology"/>
<comment type="catalytic activity">
    <reaction evidence="9">
        <text>1,2-didecanoylglycerol + H2O = decanoylglycerol + decanoate + H(+)</text>
        <dbReference type="Rhea" id="RHEA:48596"/>
        <dbReference type="ChEBI" id="CHEBI:11152"/>
        <dbReference type="ChEBI" id="CHEBI:15377"/>
        <dbReference type="ChEBI" id="CHEBI:15378"/>
        <dbReference type="ChEBI" id="CHEBI:27689"/>
        <dbReference type="ChEBI" id="CHEBI:90605"/>
    </reaction>
</comment>
<gene>
    <name evidence="13" type="primary">AVEN_172005_1</name>
    <name evidence="13" type="ORF">NPIL_381581</name>
</gene>
<keyword evidence="2 13" id="KW-0378">Hydrolase</keyword>
<evidence type="ECO:0000313" key="14">
    <source>
        <dbReference type="Proteomes" id="UP000887013"/>
    </source>
</evidence>
<evidence type="ECO:0000313" key="13">
    <source>
        <dbReference type="EMBL" id="GFT63128.1"/>
    </source>
</evidence>
<evidence type="ECO:0000256" key="10">
    <source>
        <dbReference type="ARBA" id="ARBA00048513"/>
    </source>
</evidence>
<dbReference type="Proteomes" id="UP000887013">
    <property type="component" value="Unassembled WGS sequence"/>
</dbReference>
<dbReference type="Pfam" id="PF00561">
    <property type="entry name" value="Abhydrolase_1"/>
    <property type="match status" value="1"/>
</dbReference>
<comment type="similarity">
    <text evidence="1">Belongs to the AB hydrolase superfamily.</text>
</comment>
<sequence>MRRGNAYPSSGCNSSFLEDFIDKETYVVDSRNHGESPWSEVFNFDCNVDDLLHLMDTINAPKAILIGHSMGGITAIKTALRAPERVESIAIEDIGVRRLPEEVIEMVRQRMSLMKVAVEKLPLGLDEVKARKFIFDSVFEALPPEIVKF</sequence>
<dbReference type="SUPFAM" id="SSF53474">
    <property type="entry name" value="alpha/beta-Hydrolases"/>
    <property type="match status" value="1"/>
</dbReference>
<dbReference type="PANTHER" id="PTHR46118">
    <property type="entry name" value="PROTEIN ABHD11"/>
    <property type="match status" value="1"/>
</dbReference>
<evidence type="ECO:0000256" key="8">
    <source>
        <dbReference type="ARBA" id="ARBA00048283"/>
    </source>
</evidence>
<comment type="catalytic activity">
    <reaction evidence="10">
        <text>1-octadecanoyl-2-(9Z-octadecenoyl)-sn-glycerol + H2O = 2-(9Z-octadecenoyl)-glycerol + octadecanoate + H(+)</text>
        <dbReference type="Rhea" id="RHEA:77103"/>
        <dbReference type="ChEBI" id="CHEBI:15377"/>
        <dbReference type="ChEBI" id="CHEBI:15378"/>
        <dbReference type="ChEBI" id="CHEBI:25629"/>
        <dbReference type="ChEBI" id="CHEBI:73990"/>
        <dbReference type="ChEBI" id="CHEBI:75468"/>
    </reaction>
</comment>
<comment type="catalytic activity">
    <reaction evidence="8">
        <text>1-octadecanoyl-2-(4Z,7Z,10Z,13Z,16Z,19Z-docosahexaenoyl)-sn-glycerol + H2O = 2-(4Z,7Z,10Z,13Z,16Z,19Z-docosahexaenoyl)-glycerol + octadecanoate + H(+)</text>
        <dbReference type="Rhea" id="RHEA:77107"/>
        <dbReference type="ChEBI" id="CHEBI:15377"/>
        <dbReference type="ChEBI" id="CHEBI:15378"/>
        <dbReference type="ChEBI" id="CHEBI:25629"/>
        <dbReference type="ChEBI" id="CHEBI:77129"/>
        <dbReference type="ChEBI" id="CHEBI:186738"/>
    </reaction>
</comment>